<dbReference type="EMBL" id="LYVJ01000006">
    <property type="protein sequence ID" value="OBU67394.1"/>
    <property type="molecule type" value="Genomic_DNA"/>
</dbReference>
<gene>
    <name evidence="1" type="ORF">A9K58_09440</name>
</gene>
<evidence type="ECO:0000313" key="2">
    <source>
        <dbReference type="Proteomes" id="UP000092256"/>
    </source>
</evidence>
<organism evidence="1 2">
    <name type="scientific">Stenotrophomonas maltophilia</name>
    <name type="common">Pseudomonas maltophilia</name>
    <name type="synonym">Xanthomonas maltophilia</name>
    <dbReference type="NCBI Taxonomy" id="40324"/>
    <lineage>
        <taxon>Bacteria</taxon>
        <taxon>Pseudomonadati</taxon>
        <taxon>Pseudomonadota</taxon>
        <taxon>Gammaproteobacteria</taxon>
        <taxon>Lysobacterales</taxon>
        <taxon>Lysobacteraceae</taxon>
        <taxon>Stenotrophomonas</taxon>
        <taxon>Stenotrophomonas maltophilia group</taxon>
    </lineage>
</organism>
<reference evidence="1 2" key="1">
    <citation type="submission" date="2016-05" db="EMBL/GenBank/DDBJ databases">
        <title>Draft Genome Sequences of Stenotrophomonas maltophilia Strains Sm32COP, Sm41DVV, Sm46PAILV, SmF3, SmF22, SmSOFb1 and SmCVFa1, Isolated from Different Manures, in France.</title>
        <authorList>
            <person name="Nazaret S."/>
            <person name="Bodilis J."/>
        </authorList>
    </citation>
    <scope>NUCLEOTIDE SEQUENCE [LARGE SCALE GENOMIC DNA]</scope>
    <source>
        <strain evidence="1 2">Sm46PAILV</strain>
    </source>
</reference>
<accession>A0A1A6XXU6</accession>
<protein>
    <submittedName>
        <fullName evidence="1">Uncharacterized protein</fullName>
    </submittedName>
</protein>
<evidence type="ECO:0000313" key="1">
    <source>
        <dbReference type="EMBL" id="OBU67394.1"/>
    </source>
</evidence>
<sequence length="117" mass="12667">MCWRRWAEAAAETAAGRGPPTFLYTARMPDVPVLLPIPLRLLDDRYGPGNADEAEDVLIGIVQAVMGAEATCSFAFDTRHANPWFHRLLLEPKAGARPASPEQLQAMAARLVAIGLG</sequence>
<dbReference type="AlphaFoldDB" id="A0A1A6XXU6"/>
<dbReference type="Proteomes" id="UP000092256">
    <property type="component" value="Unassembled WGS sequence"/>
</dbReference>
<name>A0A1A6XXU6_STEMA</name>
<proteinExistence type="predicted"/>
<comment type="caution">
    <text evidence="1">The sequence shown here is derived from an EMBL/GenBank/DDBJ whole genome shotgun (WGS) entry which is preliminary data.</text>
</comment>